<evidence type="ECO:0000313" key="4">
    <source>
        <dbReference type="EMBL" id="CAB4870227.1"/>
    </source>
</evidence>
<dbReference type="GO" id="GO:0016757">
    <property type="term" value="F:glycosyltransferase activity"/>
    <property type="evidence" value="ECO:0007669"/>
    <property type="project" value="UniProtKB-KW"/>
</dbReference>
<accession>A0A6J7DHU8</accession>
<dbReference type="CDD" id="cd03801">
    <property type="entry name" value="GT4_PimA-like"/>
    <property type="match status" value="1"/>
</dbReference>
<sequence length="371" mass="40306">MKVQLVDPAAYTPPYDHALAQALAGRGLTVELATGPFSYGDVPDPVGYTREERFYRGLPGPAGSKLLRGGRLLRHLPDMLAWRRSTKSFDVVHAQWLAVQGLDVHLLPTKTPLVMTAHDVLPREPRPGQLAAQAKIWGKADAVVVHTRHGRDRLVNEVGLDPERVAVIPHGPLDHLAGIANPMPLPQELVGPGSRGERPVVLSFGLMRPYKGLDVLLDAWGDVTDAELWIVGRPRMDIEELRRQAPESVRFVTRFVDDREIPAIFAAAALCVLPYLEIDQSGVLATALAFSTPLLLSDVGGFPEVAALNAARTVPAGDPQALAAGISSLLRDPAALQALSDAGRSLATGDWSWERIAELHESLYRQVIARR</sequence>
<dbReference type="PANTHER" id="PTHR12526:SF510">
    <property type="entry name" value="D-INOSITOL 3-PHOSPHATE GLYCOSYLTRANSFERASE"/>
    <property type="match status" value="1"/>
</dbReference>
<name>A0A6J7DHU8_9ZZZZ</name>
<feature type="domain" description="Glycosyltransferase subfamily 4-like N-terminal" evidence="3">
    <location>
        <begin position="17"/>
        <end position="171"/>
    </location>
</feature>
<protein>
    <submittedName>
        <fullName evidence="4">Unannotated protein</fullName>
    </submittedName>
</protein>
<dbReference type="Pfam" id="PF13692">
    <property type="entry name" value="Glyco_trans_1_4"/>
    <property type="match status" value="1"/>
</dbReference>
<evidence type="ECO:0000256" key="1">
    <source>
        <dbReference type="ARBA" id="ARBA00022676"/>
    </source>
</evidence>
<organism evidence="4">
    <name type="scientific">freshwater metagenome</name>
    <dbReference type="NCBI Taxonomy" id="449393"/>
    <lineage>
        <taxon>unclassified sequences</taxon>
        <taxon>metagenomes</taxon>
        <taxon>ecological metagenomes</taxon>
    </lineage>
</organism>
<keyword evidence="2" id="KW-0808">Transferase</keyword>
<dbReference type="InterPro" id="IPR028098">
    <property type="entry name" value="Glyco_trans_4-like_N"/>
</dbReference>
<dbReference type="AlphaFoldDB" id="A0A6J7DHU8"/>
<evidence type="ECO:0000256" key="2">
    <source>
        <dbReference type="ARBA" id="ARBA00022679"/>
    </source>
</evidence>
<dbReference type="PANTHER" id="PTHR12526">
    <property type="entry name" value="GLYCOSYLTRANSFERASE"/>
    <property type="match status" value="1"/>
</dbReference>
<gene>
    <name evidence="4" type="ORF">UFOPK3444_00683</name>
</gene>
<dbReference type="Gene3D" id="3.40.50.2000">
    <property type="entry name" value="Glycogen Phosphorylase B"/>
    <property type="match status" value="2"/>
</dbReference>
<dbReference type="SUPFAM" id="SSF53756">
    <property type="entry name" value="UDP-Glycosyltransferase/glycogen phosphorylase"/>
    <property type="match status" value="1"/>
</dbReference>
<reference evidence="4" key="1">
    <citation type="submission" date="2020-05" db="EMBL/GenBank/DDBJ databases">
        <authorList>
            <person name="Chiriac C."/>
            <person name="Salcher M."/>
            <person name="Ghai R."/>
            <person name="Kavagutti S V."/>
        </authorList>
    </citation>
    <scope>NUCLEOTIDE SEQUENCE</scope>
</reference>
<keyword evidence="1" id="KW-0328">Glycosyltransferase</keyword>
<dbReference type="Pfam" id="PF13439">
    <property type="entry name" value="Glyco_transf_4"/>
    <property type="match status" value="1"/>
</dbReference>
<dbReference type="EMBL" id="CAFBLU010000008">
    <property type="protein sequence ID" value="CAB4870227.1"/>
    <property type="molecule type" value="Genomic_DNA"/>
</dbReference>
<proteinExistence type="predicted"/>
<evidence type="ECO:0000259" key="3">
    <source>
        <dbReference type="Pfam" id="PF13439"/>
    </source>
</evidence>